<feature type="region of interest" description="Disordered" evidence="8">
    <location>
        <begin position="1"/>
        <end position="46"/>
    </location>
</feature>
<evidence type="ECO:0000256" key="5">
    <source>
        <dbReference type="ARBA" id="ARBA00022692"/>
    </source>
</evidence>
<feature type="compositionally biased region" description="Pro residues" evidence="8">
    <location>
        <begin position="1"/>
        <end position="13"/>
    </location>
</feature>
<evidence type="ECO:0000256" key="1">
    <source>
        <dbReference type="ARBA" id="ARBA00004651"/>
    </source>
</evidence>
<feature type="transmembrane region" description="Helical" evidence="9">
    <location>
        <begin position="297"/>
        <end position="325"/>
    </location>
</feature>
<comment type="similarity">
    <text evidence="2">Belongs to the binding-protein-dependent transport system permease family. FecCD subfamily.</text>
</comment>
<dbReference type="Gene3D" id="1.10.3470.10">
    <property type="entry name" value="ABC transporter involved in vitamin B12 uptake, BtuC"/>
    <property type="match status" value="1"/>
</dbReference>
<evidence type="ECO:0000256" key="7">
    <source>
        <dbReference type="ARBA" id="ARBA00023136"/>
    </source>
</evidence>
<organism evidence="10 11">
    <name type="scientific">Streptosporangium jomthongense</name>
    <dbReference type="NCBI Taxonomy" id="1193683"/>
    <lineage>
        <taxon>Bacteria</taxon>
        <taxon>Bacillati</taxon>
        <taxon>Actinomycetota</taxon>
        <taxon>Actinomycetes</taxon>
        <taxon>Streptosporangiales</taxon>
        <taxon>Streptosporangiaceae</taxon>
        <taxon>Streptosporangium</taxon>
    </lineage>
</organism>
<keyword evidence="11" id="KW-1185">Reference proteome</keyword>
<dbReference type="Pfam" id="PF01032">
    <property type="entry name" value="FecCD"/>
    <property type="match status" value="1"/>
</dbReference>
<comment type="caution">
    <text evidence="10">The sequence shown here is derived from an EMBL/GenBank/DDBJ whole genome shotgun (WGS) entry which is preliminary data.</text>
</comment>
<keyword evidence="5 9" id="KW-0812">Transmembrane</keyword>
<evidence type="ECO:0000256" key="2">
    <source>
        <dbReference type="ARBA" id="ARBA00007935"/>
    </source>
</evidence>
<keyword evidence="4" id="KW-1003">Cell membrane</keyword>
<evidence type="ECO:0000256" key="6">
    <source>
        <dbReference type="ARBA" id="ARBA00022989"/>
    </source>
</evidence>
<feature type="compositionally biased region" description="Basic and acidic residues" evidence="8">
    <location>
        <begin position="14"/>
        <end position="33"/>
    </location>
</feature>
<name>A0ABV8F452_9ACTN</name>
<dbReference type="CDD" id="cd06550">
    <property type="entry name" value="TM_ABC_iron-siderophores_like"/>
    <property type="match status" value="1"/>
</dbReference>
<reference evidence="11" key="1">
    <citation type="journal article" date="2019" name="Int. J. Syst. Evol. Microbiol.">
        <title>The Global Catalogue of Microorganisms (GCM) 10K type strain sequencing project: providing services to taxonomists for standard genome sequencing and annotation.</title>
        <authorList>
            <consortium name="The Broad Institute Genomics Platform"/>
            <consortium name="The Broad Institute Genome Sequencing Center for Infectious Disease"/>
            <person name="Wu L."/>
            <person name="Ma J."/>
        </authorList>
    </citation>
    <scope>NUCLEOTIDE SEQUENCE [LARGE SCALE GENOMIC DNA]</scope>
    <source>
        <strain evidence="11">TBRC 7912</strain>
    </source>
</reference>
<feature type="transmembrane region" description="Helical" evidence="9">
    <location>
        <begin position="247"/>
        <end position="268"/>
    </location>
</feature>
<feature type="transmembrane region" description="Helical" evidence="9">
    <location>
        <begin position="146"/>
        <end position="167"/>
    </location>
</feature>
<proteinExistence type="inferred from homology"/>
<keyword evidence="3" id="KW-0813">Transport</keyword>
<dbReference type="Proteomes" id="UP001595698">
    <property type="component" value="Unassembled WGS sequence"/>
</dbReference>
<dbReference type="InterPro" id="IPR037294">
    <property type="entry name" value="ABC_BtuC-like"/>
</dbReference>
<evidence type="ECO:0000256" key="9">
    <source>
        <dbReference type="SAM" id="Phobius"/>
    </source>
</evidence>
<gene>
    <name evidence="10" type="ORF">ACFOYY_20800</name>
</gene>
<dbReference type="InterPro" id="IPR000522">
    <property type="entry name" value="ABC_transptr_permease_BtuC"/>
</dbReference>
<evidence type="ECO:0000313" key="11">
    <source>
        <dbReference type="Proteomes" id="UP001595698"/>
    </source>
</evidence>
<feature type="transmembrane region" description="Helical" evidence="9">
    <location>
        <begin position="173"/>
        <end position="193"/>
    </location>
</feature>
<accession>A0ABV8F452</accession>
<feature type="transmembrane region" description="Helical" evidence="9">
    <location>
        <begin position="205"/>
        <end position="227"/>
    </location>
</feature>
<dbReference type="EMBL" id="JBHSBC010000020">
    <property type="protein sequence ID" value="MFC3982594.1"/>
    <property type="molecule type" value="Genomic_DNA"/>
</dbReference>
<dbReference type="PANTHER" id="PTHR30472">
    <property type="entry name" value="FERRIC ENTEROBACTIN TRANSPORT SYSTEM PERMEASE PROTEIN"/>
    <property type="match status" value="1"/>
</dbReference>
<evidence type="ECO:0000313" key="10">
    <source>
        <dbReference type="EMBL" id="MFC3982594.1"/>
    </source>
</evidence>
<dbReference type="SUPFAM" id="SSF81345">
    <property type="entry name" value="ABC transporter involved in vitamin B12 uptake, BtuC"/>
    <property type="match status" value="1"/>
</dbReference>
<feature type="transmembrane region" description="Helical" evidence="9">
    <location>
        <begin position="337"/>
        <end position="356"/>
    </location>
</feature>
<protein>
    <submittedName>
        <fullName evidence="10">FecCD family ABC transporter permease</fullName>
    </submittedName>
</protein>
<dbReference type="RefSeq" id="WP_362785215.1">
    <property type="nucleotide sequence ID" value="NZ_JBHSBC010000020.1"/>
</dbReference>
<keyword evidence="7 9" id="KW-0472">Membrane</keyword>
<dbReference type="PANTHER" id="PTHR30472:SF67">
    <property type="entry name" value="PERMEASE OF ABC TRANSPORTER-RELATED"/>
    <property type="match status" value="1"/>
</dbReference>
<feature type="transmembrane region" description="Helical" evidence="9">
    <location>
        <begin position="365"/>
        <end position="383"/>
    </location>
</feature>
<evidence type="ECO:0000256" key="4">
    <source>
        <dbReference type="ARBA" id="ARBA00022475"/>
    </source>
</evidence>
<evidence type="ECO:0000256" key="3">
    <source>
        <dbReference type="ARBA" id="ARBA00022448"/>
    </source>
</evidence>
<evidence type="ECO:0000256" key="8">
    <source>
        <dbReference type="SAM" id="MobiDB-lite"/>
    </source>
</evidence>
<feature type="transmembrane region" description="Helical" evidence="9">
    <location>
        <begin position="54"/>
        <end position="81"/>
    </location>
</feature>
<feature type="transmembrane region" description="Helical" evidence="9">
    <location>
        <begin position="118"/>
        <end position="139"/>
    </location>
</feature>
<sequence>MSGPPRPAGPPGERPNDRLGERPGRGSAEHPGDRLGGLPGKRSAVLPRPPRRRVVLGACAVLGGLLVVGLAASVMLGSVAVPADTVARVLMRHLTGQGEPTWSVSQDTVVWNLRLPRALLAALVGAGLAVSGAATQALVRNPLADPYVLGLTYGAAVGAVAVTVTGVAPLGGASAGVAAFLGALGAFAVVYALARTGGALAPLRLVLSGMAVTYALSGVTSFLVLRADDPGTTHSVLFWLFGSLAEANWASLGLPAVVLAATMAALLAQARPLNALLLGDETAAGLGVPAARLRRHLFLLVALLTGVMVALAGGVGFIGLIVPHAARLLVGSDHRRLLPVAALAGAAFLVLVDIAARTALHPQELPVGVVTSVIGAPLFLWLVHTRARETTGL</sequence>
<keyword evidence="6 9" id="KW-1133">Transmembrane helix</keyword>
<comment type="subcellular location">
    <subcellularLocation>
        <location evidence="1">Cell membrane</location>
        <topology evidence="1">Multi-pass membrane protein</topology>
    </subcellularLocation>
</comment>